<dbReference type="InParanoid" id="Q7UFY3"/>
<keyword evidence="3" id="KW-1185">Reference proteome</keyword>
<protein>
    <submittedName>
        <fullName evidence="2">Uncharacterized protein</fullName>
    </submittedName>
</protein>
<evidence type="ECO:0000313" key="2">
    <source>
        <dbReference type="EMBL" id="CAD78546.1"/>
    </source>
</evidence>
<dbReference type="Proteomes" id="UP000001025">
    <property type="component" value="Chromosome"/>
</dbReference>
<feature type="compositionally biased region" description="Polar residues" evidence="1">
    <location>
        <begin position="13"/>
        <end position="23"/>
    </location>
</feature>
<accession>Q7UFY3</accession>
<dbReference type="KEGG" id="rba:RB8258"/>
<proteinExistence type="predicted"/>
<dbReference type="AlphaFoldDB" id="Q7UFY3"/>
<dbReference type="EnsemblBacteria" id="CAD78546">
    <property type="protein sequence ID" value="CAD78546"/>
    <property type="gene ID" value="RB8258"/>
</dbReference>
<name>Q7UFY3_RHOBA</name>
<feature type="region of interest" description="Disordered" evidence="1">
    <location>
        <begin position="1"/>
        <end position="87"/>
    </location>
</feature>
<organism evidence="2 3">
    <name type="scientific">Rhodopirellula baltica (strain DSM 10527 / NCIMB 13988 / SH1)</name>
    <dbReference type="NCBI Taxonomy" id="243090"/>
    <lineage>
        <taxon>Bacteria</taxon>
        <taxon>Pseudomonadati</taxon>
        <taxon>Planctomycetota</taxon>
        <taxon>Planctomycetia</taxon>
        <taxon>Pirellulales</taxon>
        <taxon>Pirellulaceae</taxon>
        <taxon>Rhodopirellula</taxon>
    </lineage>
</organism>
<reference evidence="2 3" key="1">
    <citation type="journal article" date="2003" name="Proc. Natl. Acad. Sci. U.S.A.">
        <title>Complete genome sequence of the marine planctomycete Pirellula sp. strain 1.</title>
        <authorList>
            <person name="Gloeckner F.O."/>
            <person name="Kube M."/>
            <person name="Bauer M."/>
            <person name="Teeling H."/>
            <person name="Lombardot T."/>
            <person name="Ludwig W."/>
            <person name="Gade D."/>
            <person name="Beck A."/>
            <person name="Borzym K."/>
            <person name="Heitmann K."/>
            <person name="Rabus R."/>
            <person name="Schlesner H."/>
            <person name="Amann R."/>
            <person name="Reinhardt R."/>
        </authorList>
    </citation>
    <scope>NUCLEOTIDE SEQUENCE [LARGE SCALE GENOMIC DNA]</scope>
    <source>
        <strain evidence="3">DSM 10527 / NCIMB 13988 / SH1</strain>
    </source>
</reference>
<evidence type="ECO:0000313" key="3">
    <source>
        <dbReference type="Proteomes" id="UP000001025"/>
    </source>
</evidence>
<feature type="compositionally biased region" description="Polar residues" evidence="1">
    <location>
        <begin position="59"/>
        <end position="83"/>
    </location>
</feature>
<sequence>MSQLFRRAAFKGQASSATKSTSNRSRHATRRQRRPTQTFGDKCSTLFPTTAPSGGRPMQRTNEPHCQSPSFHPTRSEGSTQQFPRAEGRWQLTDIRLRRAHCLTPAREPNRLLRLTVITTTLFSALRRQCSSHPAT</sequence>
<dbReference type="EMBL" id="BX294147">
    <property type="protein sequence ID" value="CAD78546.1"/>
    <property type="molecule type" value="Genomic_DNA"/>
</dbReference>
<feature type="compositionally biased region" description="Basic residues" evidence="1">
    <location>
        <begin position="24"/>
        <end position="34"/>
    </location>
</feature>
<evidence type="ECO:0000256" key="1">
    <source>
        <dbReference type="SAM" id="MobiDB-lite"/>
    </source>
</evidence>
<dbReference type="HOGENOM" id="CLU_1873808_0_0_0"/>
<gene>
    <name evidence="2" type="ordered locus">RB8258</name>
</gene>